<reference evidence="2" key="2">
    <citation type="journal article" date="2015" name="Fish Shellfish Immunol.">
        <title>Early steps in the European eel (Anguilla anguilla)-Vibrio vulnificus interaction in the gills: Role of the RtxA13 toxin.</title>
        <authorList>
            <person name="Callol A."/>
            <person name="Pajuelo D."/>
            <person name="Ebbesson L."/>
            <person name="Teles M."/>
            <person name="MacKenzie S."/>
            <person name="Amaro C."/>
        </authorList>
    </citation>
    <scope>NUCLEOTIDE SEQUENCE</scope>
</reference>
<keyword evidence="1" id="KW-1133">Transmembrane helix</keyword>
<accession>A0A0E9QMT0</accession>
<reference evidence="2" key="1">
    <citation type="submission" date="2014-11" db="EMBL/GenBank/DDBJ databases">
        <authorList>
            <person name="Amaro Gonzalez C."/>
        </authorList>
    </citation>
    <scope>NUCLEOTIDE SEQUENCE</scope>
</reference>
<proteinExistence type="predicted"/>
<protein>
    <submittedName>
        <fullName evidence="2">Uncharacterized protein</fullName>
    </submittedName>
</protein>
<sequence>MYHLCRCLLSCSKQALSGWQEGLLFVCSCMLVLFCLLYKDFQI</sequence>
<organism evidence="2">
    <name type="scientific">Anguilla anguilla</name>
    <name type="common">European freshwater eel</name>
    <name type="synonym">Muraena anguilla</name>
    <dbReference type="NCBI Taxonomy" id="7936"/>
    <lineage>
        <taxon>Eukaryota</taxon>
        <taxon>Metazoa</taxon>
        <taxon>Chordata</taxon>
        <taxon>Craniata</taxon>
        <taxon>Vertebrata</taxon>
        <taxon>Euteleostomi</taxon>
        <taxon>Actinopterygii</taxon>
        <taxon>Neopterygii</taxon>
        <taxon>Teleostei</taxon>
        <taxon>Anguilliformes</taxon>
        <taxon>Anguillidae</taxon>
        <taxon>Anguilla</taxon>
    </lineage>
</organism>
<feature type="transmembrane region" description="Helical" evidence="1">
    <location>
        <begin position="22"/>
        <end position="38"/>
    </location>
</feature>
<keyword evidence="1" id="KW-0812">Transmembrane</keyword>
<evidence type="ECO:0000313" key="2">
    <source>
        <dbReference type="EMBL" id="JAH17802.1"/>
    </source>
</evidence>
<keyword evidence="1" id="KW-0472">Membrane</keyword>
<evidence type="ECO:0000256" key="1">
    <source>
        <dbReference type="SAM" id="Phobius"/>
    </source>
</evidence>
<dbReference type="AlphaFoldDB" id="A0A0E9QMT0"/>
<name>A0A0E9QMT0_ANGAN</name>
<dbReference type="EMBL" id="GBXM01090775">
    <property type="protein sequence ID" value="JAH17802.1"/>
    <property type="molecule type" value="Transcribed_RNA"/>
</dbReference>